<accession>A0A1X7SRV0</accession>
<dbReference type="OrthoDB" id="19988at2759"/>
<sequence>MSGDDPLSVLLPALGDHNIHPIAKLAKSIPLKDKRSLSPKEVYRAYAGKVFWREDTNNSDSYTTVRV</sequence>
<reference evidence="1" key="1">
    <citation type="submission" date="2017-05" db="UniProtKB">
        <authorList>
            <consortium name="EnsemblMetazoa"/>
        </authorList>
    </citation>
    <scope>IDENTIFICATION</scope>
</reference>
<organism evidence="1">
    <name type="scientific">Amphimedon queenslandica</name>
    <name type="common">Sponge</name>
    <dbReference type="NCBI Taxonomy" id="400682"/>
    <lineage>
        <taxon>Eukaryota</taxon>
        <taxon>Metazoa</taxon>
        <taxon>Porifera</taxon>
        <taxon>Demospongiae</taxon>
        <taxon>Heteroscleromorpha</taxon>
        <taxon>Haplosclerida</taxon>
        <taxon>Niphatidae</taxon>
        <taxon>Amphimedon</taxon>
    </lineage>
</organism>
<dbReference type="InParanoid" id="A0A1X7SRV0"/>
<evidence type="ECO:0000313" key="1">
    <source>
        <dbReference type="EnsemblMetazoa" id="Aqu2.1.04803_001"/>
    </source>
</evidence>
<dbReference type="EnsemblMetazoa" id="Aqu2.1.04803_001">
    <property type="protein sequence ID" value="Aqu2.1.04803_001"/>
    <property type="gene ID" value="Aqu2.1.04803"/>
</dbReference>
<protein>
    <submittedName>
        <fullName evidence="1">Uncharacterized protein</fullName>
    </submittedName>
</protein>
<name>A0A1X7SRV0_AMPQE</name>
<dbReference type="AlphaFoldDB" id="A0A1X7SRV0"/>
<proteinExistence type="predicted"/>